<accession>A0A1X2H735</accession>
<comment type="caution">
    <text evidence="1">The sequence shown here is derived from an EMBL/GenBank/DDBJ whole genome shotgun (WGS) entry which is preliminary data.</text>
</comment>
<feature type="non-terminal residue" evidence="1">
    <location>
        <position position="72"/>
    </location>
</feature>
<organism evidence="1 2">
    <name type="scientific">Syncephalastrum racemosum</name>
    <name type="common">Filamentous fungus</name>
    <dbReference type="NCBI Taxonomy" id="13706"/>
    <lineage>
        <taxon>Eukaryota</taxon>
        <taxon>Fungi</taxon>
        <taxon>Fungi incertae sedis</taxon>
        <taxon>Mucoromycota</taxon>
        <taxon>Mucoromycotina</taxon>
        <taxon>Mucoromycetes</taxon>
        <taxon>Mucorales</taxon>
        <taxon>Syncephalastraceae</taxon>
        <taxon>Syncephalastrum</taxon>
    </lineage>
</organism>
<evidence type="ECO:0000313" key="1">
    <source>
        <dbReference type="EMBL" id="ORY94260.1"/>
    </source>
</evidence>
<keyword evidence="2" id="KW-1185">Reference proteome</keyword>
<reference evidence="1 2" key="1">
    <citation type="submission" date="2016-07" db="EMBL/GenBank/DDBJ databases">
        <title>Pervasive Adenine N6-methylation of Active Genes in Fungi.</title>
        <authorList>
            <consortium name="DOE Joint Genome Institute"/>
            <person name="Mondo S.J."/>
            <person name="Dannebaum R.O."/>
            <person name="Kuo R.C."/>
            <person name="Labutti K."/>
            <person name="Haridas S."/>
            <person name="Kuo A."/>
            <person name="Salamov A."/>
            <person name="Ahrendt S.R."/>
            <person name="Lipzen A."/>
            <person name="Sullivan W."/>
            <person name="Andreopoulos W.B."/>
            <person name="Clum A."/>
            <person name="Lindquist E."/>
            <person name="Daum C."/>
            <person name="Ramamoorthy G.K."/>
            <person name="Gryganskyi A."/>
            <person name="Culley D."/>
            <person name="Magnuson J.K."/>
            <person name="James T.Y."/>
            <person name="O'Malley M.A."/>
            <person name="Stajich J.E."/>
            <person name="Spatafora J.W."/>
            <person name="Visel A."/>
            <person name="Grigoriev I.V."/>
        </authorList>
    </citation>
    <scope>NUCLEOTIDE SEQUENCE [LARGE SCALE GENOMIC DNA]</scope>
    <source>
        <strain evidence="1 2">NRRL 2496</strain>
    </source>
</reference>
<dbReference type="EMBL" id="MCGN01000008">
    <property type="protein sequence ID" value="ORY94260.1"/>
    <property type="molecule type" value="Genomic_DNA"/>
</dbReference>
<gene>
    <name evidence="1" type="ORF">BCR43DRAFT_496146</name>
</gene>
<proteinExistence type="predicted"/>
<dbReference type="Proteomes" id="UP000242180">
    <property type="component" value="Unassembled WGS sequence"/>
</dbReference>
<name>A0A1X2H735_SYNRA</name>
<sequence>MKFLGVDASLTMHRMYPQRLGRPVDHHLLLDDCTVRVLNLVISTELASQVDAKAGKLGPNFLSQLPRRLRDW</sequence>
<evidence type="ECO:0000313" key="2">
    <source>
        <dbReference type="Proteomes" id="UP000242180"/>
    </source>
</evidence>
<dbReference type="AlphaFoldDB" id="A0A1X2H735"/>
<protein>
    <submittedName>
        <fullName evidence="1">Uncharacterized protein</fullName>
    </submittedName>
</protein>
<dbReference type="InParanoid" id="A0A1X2H735"/>